<keyword evidence="16" id="KW-1185">Reference proteome</keyword>
<dbReference type="SMART" id="SM00174">
    <property type="entry name" value="RHO"/>
    <property type="match status" value="1"/>
</dbReference>
<dbReference type="Pfam" id="PF00071">
    <property type="entry name" value="Ras"/>
    <property type="match status" value="1"/>
</dbReference>
<dbReference type="eggNOG" id="KOG0395">
    <property type="taxonomic scope" value="Eukaryota"/>
</dbReference>
<dbReference type="GO" id="GO:0003924">
    <property type="term" value="F:GTPase activity"/>
    <property type="evidence" value="ECO:0000318"/>
    <property type="project" value="GO_Central"/>
</dbReference>
<organism evidence="15 16">
    <name type="scientific">Dictyostelium purpureum</name>
    <name type="common">Slime mold</name>
    <dbReference type="NCBI Taxonomy" id="5786"/>
    <lineage>
        <taxon>Eukaryota</taxon>
        <taxon>Amoebozoa</taxon>
        <taxon>Evosea</taxon>
        <taxon>Eumycetozoa</taxon>
        <taxon>Dictyostelia</taxon>
        <taxon>Dictyosteliales</taxon>
        <taxon>Dictyosteliaceae</taxon>
        <taxon>Dictyostelium</taxon>
    </lineage>
</organism>
<protein>
    <recommendedName>
        <fullName evidence="3">small monomeric GTPase</fullName>
        <ecNumber evidence="3">3.6.5.2</ecNumber>
    </recommendedName>
</protein>
<feature type="region of interest" description="Disordered" evidence="14">
    <location>
        <begin position="175"/>
        <end position="203"/>
    </location>
</feature>
<evidence type="ECO:0000256" key="6">
    <source>
        <dbReference type="ARBA" id="ARBA00022741"/>
    </source>
</evidence>
<proteinExistence type="inferred from homology"/>
<evidence type="ECO:0000256" key="3">
    <source>
        <dbReference type="ARBA" id="ARBA00011984"/>
    </source>
</evidence>
<dbReference type="SMART" id="SM00176">
    <property type="entry name" value="RAN"/>
    <property type="match status" value="1"/>
</dbReference>
<evidence type="ECO:0000256" key="1">
    <source>
        <dbReference type="ARBA" id="ARBA00004342"/>
    </source>
</evidence>
<dbReference type="GO" id="GO:0005886">
    <property type="term" value="C:plasma membrane"/>
    <property type="evidence" value="ECO:0000318"/>
    <property type="project" value="GO_Central"/>
</dbReference>
<dbReference type="KEGG" id="dpp:DICPUDRAFT_168758"/>
<name>F0ZKQ6_DICPU</name>
<dbReference type="SUPFAM" id="SSF52540">
    <property type="entry name" value="P-loop containing nucleoside triphosphate hydrolases"/>
    <property type="match status" value="1"/>
</dbReference>
<keyword evidence="7" id="KW-0378">Hydrolase</keyword>
<dbReference type="InterPro" id="IPR001806">
    <property type="entry name" value="Small_GTPase"/>
</dbReference>
<keyword evidence="10" id="KW-0449">Lipoprotein</keyword>
<dbReference type="SMART" id="SM00173">
    <property type="entry name" value="RAS"/>
    <property type="match status" value="1"/>
</dbReference>
<reference evidence="16" key="1">
    <citation type="journal article" date="2011" name="Genome Biol.">
        <title>Comparative genomics of the social amoebae Dictyostelium discoideum and Dictyostelium purpureum.</title>
        <authorList>
            <consortium name="US DOE Joint Genome Institute (JGI-PGF)"/>
            <person name="Sucgang R."/>
            <person name="Kuo A."/>
            <person name="Tian X."/>
            <person name="Salerno W."/>
            <person name="Parikh A."/>
            <person name="Feasley C.L."/>
            <person name="Dalin E."/>
            <person name="Tu H."/>
            <person name="Huang E."/>
            <person name="Barry K."/>
            <person name="Lindquist E."/>
            <person name="Shapiro H."/>
            <person name="Bruce D."/>
            <person name="Schmutz J."/>
            <person name="Salamov A."/>
            <person name="Fey P."/>
            <person name="Gaudet P."/>
            <person name="Anjard C."/>
            <person name="Babu M.M."/>
            <person name="Basu S."/>
            <person name="Bushmanova Y."/>
            <person name="van der Wel H."/>
            <person name="Katoh-Kurasawa M."/>
            <person name="Dinh C."/>
            <person name="Coutinho P.M."/>
            <person name="Saito T."/>
            <person name="Elias M."/>
            <person name="Schaap P."/>
            <person name="Kay R.R."/>
            <person name="Henrissat B."/>
            <person name="Eichinger L."/>
            <person name="Rivero F."/>
            <person name="Putnam N.H."/>
            <person name="West C.M."/>
            <person name="Loomis W.F."/>
            <person name="Chisholm R.L."/>
            <person name="Shaulsky G."/>
            <person name="Strassmann J.E."/>
            <person name="Queller D.C."/>
            <person name="Kuspa A."/>
            <person name="Grigoriev I.V."/>
        </authorList>
    </citation>
    <scope>NUCLEOTIDE SEQUENCE [LARGE SCALE GENOMIC DNA]</scope>
    <source>
        <strain evidence="16">QSDP1</strain>
    </source>
</reference>
<evidence type="ECO:0000256" key="8">
    <source>
        <dbReference type="ARBA" id="ARBA00023134"/>
    </source>
</evidence>
<evidence type="ECO:0000256" key="9">
    <source>
        <dbReference type="ARBA" id="ARBA00023136"/>
    </source>
</evidence>
<dbReference type="CDD" id="cd00876">
    <property type="entry name" value="Ras"/>
    <property type="match status" value="1"/>
</dbReference>
<dbReference type="EMBL" id="GL871059">
    <property type="protein sequence ID" value="EGC35471.1"/>
    <property type="molecule type" value="Genomic_DNA"/>
</dbReference>
<dbReference type="GO" id="GO:0005525">
    <property type="term" value="F:GTP binding"/>
    <property type="evidence" value="ECO:0000318"/>
    <property type="project" value="GO_Central"/>
</dbReference>
<gene>
    <name evidence="15" type="ORF">DICPUDRAFT_168758</name>
</gene>
<comment type="subcellular location">
    <subcellularLocation>
        <location evidence="1">Cell membrane</location>
        <topology evidence="1">Lipid-anchor</topology>
        <orientation evidence="1">Cytoplasmic side</orientation>
    </subcellularLocation>
</comment>
<dbReference type="OrthoDB" id="5976022at2759"/>
<evidence type="ECO:0000256" key="11">
    <source>
        <dbReference type="ARBA" id="ARBA00023289"/>
    </source>
</evidence>
<evidence type="ECO:0000256" key="5">
    <source>
        <dbReference type="ARBA" id="ARBA00022481"/>
    </source>
</evidence>
<dbReference type="AlphaFoldDB" id="F0ZKQ6"/>
<dbReference type="GO" id="GO:0003925">
    <property type="term" value="F:G protein activity"/>
    <property type="evidence" value="ECO:0007669"/>
    <property type="project" value="UniProtKB-EC"/>
</dbReference>
<comment type="function">
    <text evidence="12">Ras proteins bind GDP/GTP and possess intrinsic GTPase activity.</text>
</comment>
<feature type="compositionally biased region" description="Basic and acidic residues" evidence="14">
    <location>
        <begin position="178"/>
        <end position="188"/>
    </location>
</feature>
<evidence type="ECO:0000313" key="15">
    <source>
        <dbReference type="EMBL" id="EGC35471.1"/>
    </source>
</evidence>
<dbReference type="PROSITE" id="PS51419">
    <property type="entry name" value="RAB"/>
    <property type="match status" value="1"/>
</dbReference>
<evidence type="ECO:0000256" key="13">
    <source>
        <dbReference type="ARBA" id="ARBA00048098"/>
    </source>
</evidence>
<dbReference type="PROSITE" id="PS51420">
    <property type="entry name" value="RHO"/>
    <property type="match status" value="1"/>
</dbReference>
<dbReference type="STRING" id="5786.F0ZKQ6"/>
<accession>F0ZKQ6</accession>
<dbReference type="Gene3D" id="3.40.50.300">
    <property type="entry name" value="P-loop containing nucleotide triphosphate hydrolases"/>
    <property type="match status" value="1"/>
</dbReference>
<keyword evidence="6" id="KW-0547">Nucleotide-binding</keyword>
<dbReference type="Proteomes" id="UP000001064">
    <property type="component" value="Unassembled WGS sequence"/>
</dbReference>
<dbReference type="GeneID" id="10501431"/>
<dbReference type="NCBIfam" id="TIGR00231">
    <property type="entry name" value="small_GTP"/>
    <property type="match status" value="1"/>
</dbReference>
<keyword evidence="9" id="KW-0472">Membrane</keyword>
<dbReference type="GO" id="GO:0007165">
    <property type="term" value="P:signal transduction"/>
    <property type="evidence" value="ECO:0007669"/>
    <property type="project" value="InterPro"/>
</dbReference>
<dbReference type="RefSeq" id="XP_003288014.1">
    <property type="nucleotide sequence ID" value="XM_003287966.1"/>
</dbReference>
<dbReference type="InterPro" id="IPR027417">
    <property type="entry name" value="P-loop_NTPase"/>
</dbReference>
<dbReference type="InParanoid" id="F0ZKQ6"/>
<dbReference type="FunFam" id="3.40.50.300:FF:000080">
    <property type="entry name" value="Ras-like GTPase Ras1"/>
    <property type="match status" value="1"/>
</dbReference>
<comment type="catalytic activity">
    <reaction evidence="13">
        <text>GTP + H2O = GDP + phosphate + H(+)</text>
        <dbReference type="Rhea" id="RHEA:19669"/>
        <dbReference type="ChEBI" id="CHEBI:15377"/>
        <dbReference type="ChEBI" id="CHEBI:15378"/>
        <dbReference type="ChEBI" id="CHEBI:37565"/>
        <dbReference type="ChEBI" id="CHEBI:43474"/>
        <dbReference type="ChEBI" id="CHEBI:58189"/>
        <dbReference type="EC" id="3.6.5.2"/>
    </reaction>
</comment>
<dbReference type="GO" id="GO:0019003">
    <property type="term" value="F:GDP binding"/>
    <property type="evidence" value="ECO:0000318"/>
    <property type="project" value="GO_Central"/>
</dbReference>
<keyword evidence="11" id="KW-0636">Prenylation</keyword>
<evidence type="ECO:0000256" key="14">
    <source>
        <dbReference type="SAM" id="MobiDB-lite"/>
    </source>
</evidence>
<dbReference type="PRINTS" id="PR00449">
    <property type="entry name" value="RASTRNSFRMNG"/>
</dbReference>
<dbReference type="EC" id="3.6.5.2" evidence="3"/>
<evidence type="ECO:0000313" key="16">
    <source>
        <dbReference type="Proteomes" id="UP000001064"/>
    </source>
</evidence>
<dbReference type="SMART" id="SM00175">
    <property type="entry name" value="RAB"/>
    <property type="match status" value="1"/>
</dbReference>
<evidence type="ECO:0000256" key="12">
    <source>
        <dbReference type="ARBA" id="ARBA00037188"/>
    </source>
</evidence>
<evidence type="ECO:0000256" key="2">
    <source>
        <dbReference type="ARBA" id="ARBA00008344"/>
    </source>
</evidence>
<keyword evidence="8" id="KW-0342">GTP-binding</keyword>
<evidence type="ECO:0000256" key="7">
    <source>
        <dbReference type="ARBA" id="ARBA00022801"/>
    </source>
</evidence>
<dbReference type="PANTHER" id="PTHR24070">
    <property type="entry name" value="RAS, DI-RAS, AND RHEB FAMILY MEMBERS OF SMALL GTPASE SUPERFAMILY"/>
    <property type="match status" value="1"/>
</dbReference>
<sequence>MSYNNSSNKRLQLVVLGAGGIGKTALVIRYFQNHFVEEYDPTIEDSYRKQCMVDGSQYMLDILDTAGQDDYSAMRDQYIRNGSGFLIIYDICCRSSFEKCPEFFEQIQRVKELDSFPFVLIGNKVDLESQRQVSTVEGNELAKYYNVPFFETSAKNKTNVEECFSELVRCIKRHNQQSKRDEKNKNSDNNENNNGNNKDKKQKLSLKKKLFYSIFCGSNPTD</sequence>
<dbReference type="InterPro" id="IPR005225">
    <property type="entry name" value="Small_GTP-bd"/>
</dbReference>
<keyword evidence="5" id="KW-0488">Methylation</keyword>
<dbReference type="PROSITE" id="PS51421">
    <property type="entry name" value="RAS"/>
    <property type="match status" value="1"/>
</dbReference>
<keyword evidence="4" id="KW-1003">Cell membrane</keyword>
<comment type="similarity">
    <text evidence="2">Belongs to the small GTPase superfamily. Ras family.</text>
</comment>
<dbReference type="VEuPathDB" id="AmoebaDB:DICPUDRAFT_168758"/>
<dbReference type="InterPro" id="IPR020849">
    <property type="entry name" value="Small_GTPase_Ras-type"/>
</dbReference>
<evidence type="ECO:0000256" key="10">
    <source>
        <dbReference type="ARBA" id="ARBA00023288"/>
    </source>
</evidence>
<evidence type="ECO:0000256" key="4">
    <source>
        <dbReference type="ARBA" id="ARBA00022475"/>
    </source>
</evidence>